<dbReference type="PANTHER" id="PTHR20855">
    <property type="entry name" value="ADIPOR/PROGESTIN RECEPTOR-RELATED"/>
    <property type="match status" value="1"/>
</dbReference>
<dbReference type="GO" id="GO:0016020">
    <property type="term" value="C:membrane"/>
    <property type="evidence" value="ECO:0007669"/>
    <property type="project" value="UniProtKB-SubCell"/>
</dbReference>
<proteinExistence type="inferred from homology"/>
<evidence type="ECO:0000256" key="7">
    <source>
        <dbReference type="SAM" id="Phobius"/>
    </source>
</evidence>
<keyword evidence="6" id="KW-0862">Zinc</keyword>
<dbReference type="GO" id="GO:0046872">
    <property type="term" value="F:metal ion binding"/>
    <property type="evidence" value="ECO:0007669"/>
    <property type="project" value="UniProtKB-KW"/>
</dbReference>
<dbReference type="InterPro" id="IPR004254">
    <property type="entry name" value="AdipoR/HlyIII-related"/>
</dbReference>
<feature type="transmembrane region" description="Helical" evidence="7">
    <location>
        <begin position="131"/>
        <end position="154"/>
    </location>
</feature>
<keyword evidence="6" id="KW-0479">Metal-binding</keyword>
<evidence type="ECO:0000256" key="4">
    <source>
        <dbReference type="ARBA" id="ARBA00022989"/>
    </source>
</evidence>
<dbReference type="PANTHER" id="PTHR20855:SF92">
    <property type="entry name" value="PROGESTIN AND ADIPOQ RECEPTOR FAMILY MEMBER 3-LIKE"/>
    <property type="match status" value="1"/>
</dbReference>
<dbReference type="EMBL" id="CAJHNH020002871">
    <property type="protein sequence ID" value="CAG5127960.1"/>
    <property type="molecule type" value="Genomic_DNA"/>
</dbReference>
<evidence type="ECO:0000256" key="3">
    <source>
        <dbReference type="ARBA" id="ARBA00022692"/>
    </source>
</evidence>
<keyword evidence="4 7" id="KW-1133">Transmembrane helix</keyword>
<evidence type="ECO:0000256" key="5">
    <source>
        <dbReference type="ARBA" id="ARBA00023136"/>
    </source>
</evidence>
<dbReference type="Proteomes" id="UP000678393">
    <property type="component" value="Unassembled WGS sequence"/>
</dbReference>
<feature type="transmembrane region" description="Helical" evidence="7">
    <location>
        <begin position="100"/>
        <end position="119"/>
    </location>
</feature>
<evidence type="ECO:0000256" key="6">
    <source>
        <dbReference type="PIRSR" id="PIRSR604254-1"/>
    </source>
</evidence>
<sequence length="258" mass="28888">MALTLSQLRKMAPNWSLLQPDSLVSAETLLSVEQVPDVLKEPYIFTGYRPMGRPWKYYCLLDLHNESVNIWSHTIGFFLVLLRLVHFFSDLDLLQDKVAWPALGFGLSCLLSLTLSAAAHLLHSRSRWHHFLFFLMDYMGVTFYSFGTGIISMFTCSSRGYHDALHGWFLPANVFFSWLSFFVCCIAKTHLSHDNGRGVSMGGLGPGFFPPLGHGSGFSHPAGSWVWIFIRLGHGSGFSHPAGLGRFFHPVGHGSGFF</sequence>
<evidence type="ECO:0000256" key="2">
    <source>
        <dbReference type="ARBA" id="ARBA00007018"/>
    </source>
</evidence>
<feature type="binding site" evidence="6">
    <location>
        <position position="120"/>
    </location>
    <ligand>
        <name>Zn(2+)</name>
        <dbReference type="ChEBI" id="CHEBI:29105"/>
    </ligand>
</feature>
<comment type="caution">
    <text evidence="8">The sequence shown here is derived from an EMBL/GenBank/DDBJ whole genome shotgun (WGS) entry which is preliminary data.</text>
</comment>
<keyword evidence="9" id="KW-1185">Reference proteome</keyword>
<protein>
    <submittedName>
        <fullName evidence="8">Uncharacterized protein</fullName>
    </submittedName>
</protein>
<feature type="transmembrane region" description="Helical" evidence="7">
    <location>
        <begin position="70"/>
        <end position="88"/>
    </location>
</feature>
<evidence type="ECO:0000313" key="9">
    <source>
        <dbReference type="Proteomes" id="UP000678393"/>
    </source>
</evidence>
<reference evidence="8" key="1">
    <citation type="submission" date="2021-04" db="EMBL/GenBank/DDBJ databases">
        <authorList>
            <consortium name="Molecular Ecology Group"/>
        </authorList>
    </citation>
    <scope>NUCLEOTIDE SEQUENCE</scope>
</reference>
<evidence type="ECO:0000313" key="8">
    <source>
        <dbReference type="EMBL" id="CAG5127960.1"/>
    </source>
</evidence>
<dbReference type="Pfam" id="PF03006">
    <property type="entry name" value="HlyIII"/>
    <property type="match status" value="1"/>
</dbReference>
<evidence type="ECO:0000256" key="1">
    <source>
        <dbReference type="ARBA" id="ARBA00004141"/>
    </source>
</evidence>
<dbReference type="AlphaFoldDB" id="A0A8S3ZJS1"/>
<comment type="subcellular location">
    <subcellularLocation>
        <location evidence="1">Membrane</location>
        <topology evidence="1">Multi-pass membrane protein</topology>
    </subcellularLocation>
</comment>
<feature type="transmembrane region" description="Helical" evidence="7">
    <location>
        <begin position="166"/>
        <end position="187"/>
    </location>
</feature>
<gene>
    <name evidence="8" type="ORF">CUNI_LOCUS13518</name>
</gene>
<keyword evidence="3 7" id="KW-0812">Transmembrane</keyword>
<comment type="similarity">
    <text evidence="2">Belongs to the ADIPOR family.</text>
</comment>
<organism evidence="8 9">
    <name type="scientific">Candidula unifasciata</name>
    <dbReference type="NCBI Taxonomy" id="100452"/>
    <lineage>
        <taxon>Eukaryota</taxon>
        <taxon>Metazoa</taxon>
        <taxon>Spiralia</taxon>
        <taxon>Lophotrochozoa</taxon>
        <taxon>Mollusca</taxon>
        <taxon>Gastropoda</taxon>
        <taxon>Heterobranchia</taxon>
        <taxon>Euthyneura</taxon>
        <taxon>Panpulmonata</taxon>
        <taxon>Eupulmonata</taxon>
        <taxon>Stylommatophora</taxon>
        <taxon>Helicina</taxon>
        <taxon>Helicoidea</taxon>
        <taxon>Geomitridae</taxon>
        <taxon>Candidula</taxon>
    </lineage>
</organism>
<keyword evidence="5 7" id="KW-0472">Membrane</keyword>
<dbReference type="OrthoDB" id="535992at2759"/>
<dbReference type="GO" id="GO:0038023">
    <property type="term" value="F:signaling receptor activity"/>
    <property type="evidence" value="ECO:0007669"/>
    <property type="project" value="TreeGrafter"/>
</dbReference>
<name>A0A8S3ZJS1_9EUPU</name>
<accession>A0A8S3ZJS1</accession>